<dbReference type="RefSeq" id="WP_189517218.1">
    <property type="nucleotide sequence ID" value="NZ_BMXG01000029.1"/>
</dbReference>
<feature type="compositionally biased region" description="Basic and acidic residues" evidence="1">
    <location>
        <begin position="1"/>
        <end position="14"/>
    </location>
</feature>
<dbReference type="AlphaFoldDB" id="A0A8J3DJY9"/>
<reference evidence="2" key="2">
    <citation type="submission" date="2020-09" db="EMBL/GenBank/DDBJ databases">
        <authorList>
            <person name="Sun Q."/>
            <person name="Kim S."/>
        </authorList>
    </citation>
    <scope>NUCLEOTIDE SEQUENCE</scope>
    <source>
        <strain evidence="2">KCTC 12870</strain>
    </source>
</reference>
<protein>
    <submittedName>
        <fullName evidence="2">Uncharacterized protein</fullName>
    </submittedName>
</protein>
<dbReference type="Proteomes" id="UP000642829">
    <property type="component" value="Unassembled WGS sequence"/>
</dbReference>
<sequence>MRRANTDGENDKSSPRGIRIRKNDWKRIDALANQLHTNANGVFQMLADALFEYAEENPDIATPVKIVSKRDYEQFAAVLPKLELRLREEANLPPRQEAQPSVDHSIYERPKRKTARKKASGE</sequence>
<comment type="caution">
    <text evidence="2">The sequence shown here is derived from an EMBL/GenBank/DDBJ whole genome shotgun (WGS) entry which is preliminary data.</text>
</comment>
<organism evidence="2 3">
    <name type="scientific">Cerasicoccus arenae</name>
    <dbReference type="NCBI Taxonomy" id="424488"/>
    <lineage>
        <taxon>Bacteria</taxon>
        <taxon>Pseudomonadati</taxon>
        <taxon>Verrucomicrobiota</taxon>
        <taxon>Opitutia</taxon>
        <taxon>Puniceicoccales</taxon>
        <taxon>Cerasicoccaceae</taxon>
        <taxon>Cerasicoccus</taxon>
    </lineage>
</organism>
<dbReference type="EMBL" id="BMXG01000029">
    <property type="protein sequence ID" value="GHC12598.1"/>
    <property type="molecule type" value="Genomic_DNA"/>
</dbReference>
<keyword evidence="3" id="KW-1185">Reference proteome</keyword>
<reference evidence="2" key="1">
    <citation type="journal article" date="2014" name="Int. J. Syst. Evol. Microbiol.">
        <title>Complete genome sequence of Corynebacterium casei LMG S-19264T (=DSM 44701T), isolated from a smear-ripened cheese.</title>
        <authorList>
            <consortium name="US DOE Joint Genome Institute (JGI-PGF)"/>
            <person name="Walter F."/>
            <person name="Albersmeier A."/>
            <person name="Kalinowski J."/>
            <person name="Ruckert C."/>
        </authorList>
    </citation>
    <scope>NUCLEOTIDE SEQUENCE</scope>
    <source>
        <strain evidence="2">KCTC 12870</strain>
    </source>
</reference>
<evidence type="ECO:0000313" key="3">
    <source>
        <dbReference type="Proteomes" id="UP000642829"/>
    </source>
</evidence>
<accession>A0A8J3DJY9</accession>
<proteinExistence type="predicted"/>
<name>A0A8J3DJY9_9BACT</name>
<evidence type="ECO:0000256" key="1">
    <source>
        <dbReference type="SAM" id="MobiDB-lite"/>
    </source>
</evidence>
<feature type="region of interest" description="Disordered" evidence="1">
    <location>
        <begin position="1"/>
        <end position="20"/>
    </location>
</feature>
<evidence type="ECO:0000313" key="2">
    <source>
        <dbReference type="EMBL" id="GHC12598.1"/>
    </source>
</evidence>
<feature type="compositionally biased region" description="Basic residues" evidence="1">
    <location>
        <begin position="110"/>
        <end position="122"/>
    </location>
</feature>
<feature type="region of interest" description="Disordered" evidence="1">
    <location>
        <begin position="90"/>
        <end position="122"/>
    </location>
</feature>
<gene>
    <name evidence="2" type="ORF">GCM10007047_32460</name>
</gene>